<dbReference type="GO" id="GO:0003677">
    <property type="term" value="F:DNA binding"/>
    <property type="evidence" value="ECO:0007669"/>
    <property type="project" value="InterPro"/>
</dbReference>
<accession>A0A100VJ23</accession>
<reference evidence="3" key="2">
    <citation type="submission" date="2016-01" db="EMBL/GenBank/DDBJ databases">
        <title>Draft Genome Sequence of Paenibacillus amylolyticus Heshi-A3 that Was Isolated from Fermented Rice Bran with Aging Salted Mackerel, Which Was Named Heshiko as Traditional Fermented Seafood in Japan.</title>
        <authorList>
            <person name="Akuzawa S."/>
            <person name="Nakagawa J."/>
            <person name="Kanekatsu T."/>
            <person name="Kubota E."/>
            <person name="Ohtake R."/>
            <person name="Suzuki T."/>
            <person name="Kanesaki Y."/>
        </authorList>
    </citation>
    <scope>NUCLEOTIDE SEQUENCE [LARGE SCALE GENOMIC DNA]</scope>
    <source>
        <strain evidence="3">Heshi-A3</strain>
    </source>
</reference>
<name>A0A100VJ23_PAEAM</name>
<dbReference type="GO" id="GO:0140097">
    <property type="term" value="F:catalytic activity, acting on DNA"/>
    <property type="evidence" value="ECO:0007669"/>
    <property type="project" value="UniProtKB-ARBA"/>
</dbReference>
<evidence type="ECO:0000259" key="1">
    <source>
        <dbReference type="PROSITE" id="PS50967"/>
    </source>
</evidence>
<sequence>MEVIFMNRLSRLSDQNAEYAQLWIGEEDDSWQLGWSCYEEGEREDSIWYEGTSWEELLHIYRHQLAIQMSEGYRPQLQGLFHENDELKSRSYGGQRLHCYSEVYGNEQLYTDLCTWRRKRAVSDRKAPYFIATNRLLRLISAFVPQSMDELMQLPGVGESKANEYGTEWMEITNGLERSTTFPLDWVYTALKEEEYESWLYKQREQKYKQELDKFTTRKQVLEGMKEGYTLEEIVHRSGLSRRELIELLETLDLEGYDTDCLLDVELAVMPENEQEAVWSAYEELGDTFLKPVLHKVYGGEKPDGGSLEQVYERLRMIRIRFRRHAETEQNVG</sequence>
<dbReference type="EMBL" id="BCNV01000001">
    <property type="protein sequence ID" value="GAS80604.1"/>
    <property type="molecule type" value="Genomic_DNA"/>
</dbReference>
<dbReference type="Pfam" id="PF00570">
    <property type="entry name" value="HRDC"/>
    <property type="match status" value="1"/>
</dbReference>
<dbReference type="GO" id="GO:0006281">
    <property type="term" value="P:DNA repair"/>
    <property type="evidence" value="ECO:0007669"/>
    <property type="project" value="UniProtKB-KW"/>
</dbReference>
<dbReference type="AlphaFoldDB" id="A0A100VJ23"/>
<protein>
    <submittedName>
        <fullName evidence="2">HRDC domain-containing protein</fullName>
    </submittedName>
</protein>
<dbReference type="InterPro" id="IPR002121">
    <property type="entry name" value="HRDC_dom"/>
</dbReference>
<proteinExistence type="predicted"/>
<dbReference type="Gene3D" id="1.10.150.80">
    <property type="entry name" value="HRDC domain"/>
    <property type="match status" value="1"/>
</dbReference>
<dbReference type="GO" id="GO:0016787">
    <property type="term" value="F:hydrolase activity"/>
    <property type="evidence" value="ECO:0007669"/>
    <property type="project" value="UniProtKB-ARBA"/>
</dbReference>
<dbReference type="RefSeq" id="WP_062833459.1">
    <property type="nucleotide sequence ID" value="NZ_BCNV01000001.1"/>
</dbReference>
<dbReference type="InterPro" id="IPR010997">
    <property type="entry name" value="HRDC-like_sf"/>
</dbReference>
<dbReference type="PROSITE" id="PS50967">
    <property type="entry name" value="HRDC"/>
    <property type="match status" value="1"/>
</dbReference>
<evidence type="ECO:0000313" key="2">
    <source>
        <dbReference type="EMBL" id="GAS80604.1"/>
    </source>
</evidence>
<feature type="domain" description="HRDC" evidence="1">
    <location>
        <begin position="103"/>
        <end position="183"/>
    </location>
</feature>
<dbReference type="GO" id="GO:0000166">
    <property type="term" value="F:nucleotide binding"/>
    <property type="evidence" value="ECO:0007669"/>
    <property type="project" value="InterPro"/>
</dbReference>
<organism evidence="2 3">
    <name type="scientific">Paenibacillus amylolyticus</name>
    <dbReference type="NCBI Taxonomy" id="1451"/>
    <lineage>
        <taxon>Bacteria</taxon>
        <taxon>Bacillati</taxon>
        <taxon>Bacillota</taxon>
        <taxon>Bacilli</taxon>
        <taxon>Bacillales</taxon>
        <taxon>Paenibacillaceae</taxon>
        <taxon>Paenibacillus</taxon>
    </lineage>
</organism>
<reference evidence="2 3" key="1">
    <citation type="journal article" date="2016" name="Genome Announc.">
        <title>Draft Genome Sequence of Paenibacillus amylolyticus Heshi-A3, Isolated from Fermented Rice Bran in a Japanese Fermented Seafood Dish.</title>
        <authorList>
            <person name="Akuzawa S."/>
            <person name="Nagaoka J."/>
            <person name="Kanekatsu M."/>
            <person name="Kubota E."/>
            <person name="Ohtake R."/>
            <person name="Suzuki T."/>
            <person name="Kanesaki Y."/>
        </authorList>
    </citation>
    <scope>NUCLEOTIDE SEQUENCE [LARGE SCALE GENOMIC DNA]</scope>
    <source>
        <strain evidence="2 3">Heshi-A3</strain>
    </source>
</reference>
<dbReference type="Proteomes" id="UP000069697">
    <property type="component" value="Unassembled WGS sequence"/>
</dbReference>
<evidence type="ECO:0000313" key="3">
    <source>
        <dbReference type="Proteomes" id="UP000069697"/>
    </source>
</evidence>
<dbReference type="SUPFAM" id="SSF47819">
    <property type="entry name" value="HRDC-like"/>
    <property type="match status" value="1"/>
</dbReference>
<gene>
    <name evidence="2" type="ORF">PAHA3_0675</name>
</gene>
<comment type="caution">
    <text evidence="2">The sequence shown here is derived from an EMBL/GenBank/DDBJ whole genome shotgun (WGS) entry which is preliminary data.</text>
</comment>
<dbReference type="InterPro" id="IPR044876">
    <property type="entry name" value="HRDC_dom_sf"/>
</dbReference>